<protein>
    <submittedName>
        <fullName evidence="3">Endonuclease/exonuclease/phosphatase</fullName>
    </submittedName>
</protein>
<name>A0AAD6WJW7_9AGAR</name>
<keyword evidence="4" id="KW-1185">Reference proteome</keyword>
<proteinExistence type="predicted"/>
<evidence type="ECO:0000313" key="4">
    <source>
        <dbReference type="Proteomes" id="UP001218188"/>
    </source>
</evidence>
<dbReference type="InterPro" id="IPR036691">
    <property type="entry name" value="Endo/exonu/phosph_ase_sf"/>
</dbReference>
<dbReference type="Proteomes" id="UP001218188">
    <property type="component" value="Unassembled WGS sequence"/>
</dbReference>
<feature type="domain" description="Endonuclease/exonuclease/phosphatase" evidence="2">
    <location>
        <begin position="39"/>
        <end position="155"/>
    </location>
</feature>
<keyword evidence="3" id="KW-0540">Nuclease</keyword>
<organism evidence="3 4">
    <name type="scientific">Mycena alexandri</name>
    <dbReference type="NCBI Taxonomy" id="1745969"/>
    <lineage>
        <taxon>Eukaryota</taxon>
        <taxon>Fungi</taxon>
        <taxon>Dikarya</taxon>
        <taxon>Basidiomycota</taxon>
        <taxon>Agaricomycotina</taxon>
        <taxon>Agaricomycetes</taxon>
        <taxon>Agaricomycetidae</taxon>
        <taxon>Agaricales</taxon>
        <taxon>Marasmiineae</taxon>
        <taxon>Mycenaceae</taxon>
        <taxon>Mycena</taxon>
    </lineage>
</organism>
<dbReference type="InterPro" id="IPR005135">
    <property type="entry name" value="Endo/exonuclease/phosphatase"/>
</dbReference>
<comment type="caution">
    <text evidence="3">The sequence shown here is derived from an EMBL/GenBank/DDBJ whole genome shotgun (WGS) entry which is preliminary data.</text>
</comment>
<accession>A0AAD6WJW7</accession>
<dbReference type="SUPFAM" id="SSF56219">
    <property type="entry name" value="DNase I-like"/>
    <property type="match status" value="1"/>
</dbReference>
<keyword evidence="3" id="KW-0255">Endonuclease</keyword>
<sequence length="380" mass="42461">MLFQDAAIPPSSICARFDLSGNSADIMVVDLVVDGRTISLINLYIHPETRAGVKLLEGVLRQLGPGREILLFMDSNSHHVLWDSLTTSRRRDEDEELHDLVLAYPLALITPPDVPTHIPSNNVIDLGFASTSLLRNIHNVTVDQSLGLASDHWPITYEIDLTCERITLNRFNRAKMNVDRFLDVLRHELQAPIPAITDQRDLDEMVELLCRVLRVALEGSTPRCRPCSHSKRWWRPELDLLCATYTRAENVFSRRLRWREFLRGLDRVNVYDVLERIKLKPRSVFPSLVDLETGVAASGQAESGRILGKAWFGGGAEVIRGGGVDGREGNGTEGRGVEDENGDENHNKNENDNNSNVETVIGRTTVKKSTVLALTESDGV</sequence>
<dbReference type="Pfam" id="PF14529">
    <property type="entry name" value="Exo_endo_phos_2"/>
    <property type="match status" value="1"/>
</dbReference>
<dbReference type="AlphaFoldDB" id="A0AAD6WJW7"/>
<dbReference type="GO" id="GO:0004519">
    <property type="term" value="F:endonuclease activity"/>
    <property type="evidence" value="ECO:0007669"/>
    <property type="project" value="UniProtKB-KW"/>
</dbReference>
<evidence type="ECO:0000256" key="1">
    <source>
        <dbReference type="SAM" id="MobiDB-lite"/>
    </source>
</evidence>
<reference evidence="3" key="1">
    <citation type="submission" date="2023-03" db="EMBL/GenBank/DDBJ databases">
        <title>Massive genome expansion in bonnet fungi (Mycena s.s.) driven by repeated elements and novel gene families across ecological guilds.</title>
        <authorList>
            <consortium name="Lawrence Berkeley National Laboratory"/>
            <person name="Harder C.B."/>
            <person name="Miyauchi S."/>
            <person name="Viragh M."/>
            <person name="Kuo A."/>
            <person name="Thoen E."/>
            <person name="Andreopoulos B."/>
            <person name="Lu D."/>
            <person name="Skrede I."/>
            <person name="Drula E."/>
            <person name="Henrissat B."/>
            <person name="Morin E."/>
            <person name="Kohler A."/>
            <person name="Barry K."/>
            <person name="LaButti K."/>
            <person name="Morin E."/>
            <person name="Salamov A."/>
            <person name="Lipzen A."/>
            <person name="Mereny Z."/>
            <person name="Hegedus B."/>
            <person name="Baldrian P."/>
            <person name="Stursova M."/>
            <person name="Weitz H."/>
            <person name="Taylor A."/>
            <person name="Grigoriev I.V."/>
            <person name="Nagy L.G."/>
            <person name="Martin F."/>
            <person name="Kauserud H."/>
        </authorList>
    </citation>
    <scope>NUCLEOTIDE SEQUENCE</scope>
    <source>
        <strain evidence="3">CBHHK200</strain>
    </source>
</reference>
<gene>
    <name evidence="3" type="ORF">C8F04DRAFT_1284810</name>
</gene>
<evidence type="ECO:0000259" key="2">
    <source>
        <dbReference type="Pfam" id="PF14529"/>
    </source>
</evidence>
<dbReference type="Gene3D" id="3.60.10.10">
    <property type="entry name" value="Endonuclease/exonuclease/phosphatase"/>
    <property type="match status" value="1"/>
</dbReference>
<dbReference type="EMBL" id="JARJCM010000880">
    <property type="protein sequence ID" value="KAJ7015788.1"/>
    <property type="molecule type" value="Genomic_DNA"/>
</dbReference>
<feature type="region of interest" description="Disordered" evidence="1">
    <location>
        <begin position="322"/>
        <end position="362"/>
    </location>
</feature>
<feature type="compositionally biased region" description="Basic and acidic residues" evidence="1">
    <location>
        <begin position="325"/>
        <end position="351"/>
    </location>
</feature>
<evidence type="ECO:0000313" key="3">
    <source>
        <dbReference type="EMBL" id="KAJ7015788.1"/>
    </source>
</evidence>
<keyword evidence="3" id="KW-0378">Hydrolase</keyword>